<dbReference type="AlphaFoldDB" id="A0A4Y2AJX9"/>
<gene>
    <name evidence="2" type="ORF">AVEN_92642_1</name>
</gene>
<keyword evidence="3" id="KW-1185">Reference proteome</keyword>
<evidence type="ECO:0000256" key="1">
    <source>
        <dbReference type="SAM" id="MobiDB-lite"/>
    </source>
</evidence>
<organism evidence="2 3">
    <name type="scientific">Araneus ventricosus</name>
    <name type="common">Orbweaver spider</name>
    <name type="synonym">Epeira ventricosa</name>
    <dbReference type="NCBI Taxonomy" id="182803"/>
    <lineage>
        <taxon>Eukaryota</taxon>
        <taxon>Metazoa</taxon>
        <taxon>Ecdysozoa</taxon>
        <taxon>Arthropoda</taxon>
        <taxon>Chelicerata</taxon>
        <taxon>Arachnida</taxon>
        <taxon>Araneae</taxon>
        <taxon>Araneomorphae</taxon>
        <taxon>Entelegynae</taxon>
        <taxon>Araneoidea</taxon>
        <taxon>Araneidae</taxon>
        <taxon>Araneus</taxon>
    </lineage>
</organism>
<name>A0A4Y2AJX9_ARAVE</name>
<feature type="region of interest" description="Disordered" evidence="1">
    <location>
        <begin position="1"/>
        <end position="32"/>
    </location>
</feature>
<proteinExistence type="predicted"/>
<sequence length="96" mass="10602">MRTIPEPATHPPNSRSIPESGRQIKRMPGSGTRWILSGIGSRTRDPPVTKASLQPSQRISAFPNDLSFCDYTLSPSKKWKSCNSKSICIVNCLSKD</sequence>
<reference evidence="2 3" key="1">
    <citation type="journal article" date="2019" name="Sci. Rep.">
        <title>Orb-weaving spider Araneus ventricosus genome elucidates the spidroin gene catalogue.</title>
        <authorList>
            <person name="Kono N."/>
            <person name="Nakamura H."/>
            <person name="Ohtoshi R."/>
            <person name="Moran D.A.P."/>
            <person name="Shinohara A."/>
            <person name="Yoshida Y."/>
            <person name="Fujiwara M."/>
            <person name="Mori M."/>
            <person name="Tomita M."/>
            <person name="Arakawa K."/>
        </authorList>
    </citation>
    <scope>NUCLEOTIDE SEQUENCE [LARGE SCALE GENOMIC DNA]</scope>
</reference>
<evidence type="ECO:0000313" key="3">
    <source>
        <dbReference type="Proteomes" id="UP000499080"/>
    </source>
</evidence>
<dbReference type="Proteomes" id="UP000499080">
    <property type="component" value="Unassembled WGS sequence"/>
</dbReference>
<evidence type="ECO:0000313" key="2">
    <source>
        <dbReference type="EMBL" id="GBL79485.1"/>
    </source>
</evidence>
<protein>
    <submittedName>
        <fullName evidence="2">Uncharacterized protein</fullName>
    </submittedName>
</protein>
<comment type="caution">
    <text evidence="2">The sequence shown here is derived from an EMBL/GenBank/DDBJ whole genome shotgun (WGS) entry which is preliminary data.</text>
</comment>
<accession>A0A4Y2AJX9</accession>
<dbReference type="EMBL" id="BGPR01000018">
    <property type="protein sequence ID" value="GBL79485.1"/>
    <property type="molecule type" value="Genomic_DNA"/>
</dbReference>